<evidence type="ECO:0000313" key="4">
    <source>
        <dbReference type="Proteomes" id="UP000179072"/>
    </source>
</evidence>
<dbReference type="Proteomes" id="UP000179072">
    <property type="component" value="Unassembled WGS sequence"/>
</dbReference>
<comment type="caution">
    <text evidence="3">The sequence shown here is derived from an EMBL/GenBank/DDBJ whole genome shotgun (WGS) entry which is preliminary data.</text>
</comment>
<keyword evidence="1" id="KW-0472">Membrane</keyword>
<feature type="domain" description="SCP" evidence="2">
    <location>
        <begin position="110"/>
        <end position="216"/>
    </location>
</feature>
<evidence type="ECO:0000256" key="1">
    <source>
        <dbReference type="SAM" id="Phobius"/>
    </source>
</evidence>
<dbReference type="InterPro" id="IPR035940">
    <property type="entry name" value="CAP_sf"/>
</dbReference>
<organism evidence="3 4">
    <name type="scientific">Candidatus Roizmanbacteria bacterium RIFCSPLOWO2_01_FULL_38_11</name>
    <dbReference type="NCBI Taxonomy" id="1802060"/>
    <lineage>
        <taxon>Bacteria</taxon>
        <taxon>Candidatus Roizmaniibacteriota</taxon>
    </lineage>
</organism>
<keyword evidence="1" id="KW-0812">Transmembrane</keyword>
<proteinExistence type="predicted"/>
<accession>A0A1F7IPL5</accession>
<gene>
    <name evidence="3" type="ORF">A2957_03505</name>
</gene>
<dbReference type="Pfam" id="PF00188">
    <property type="entry name" value="CAP"/>
    <property type="match status" value="1"/>
</dbReference>
<evidence type="ECO:0000313" key="3">
    <source>
        <dbReference type="EMBL" id="OGK45291.1"/>
    </source>
</evidence>
<evidence type="ECO:0000259" key="2">
    <source>
        <dbReference type="Pfam" id="PF00188"/>
    </source>
</evidence>
<reference evidence="3 4" key="1">
    <citation type="journal article" date="2016" name="Nat. Commun.">
        <title>Thousands of microbial genomes shed light on interconnected biogeochemical processes in an aquifer system.</title>
        <authorList>
            <person name="Anantharaman K."/>
            <person name="Brown C.T."/>
            <person name="Hug L.A."/>
            <person name="Sharon I."/>
            <person name="Castelle C.J."/>
            <person name="Probst A.J."/>
            <person name="Thomas B.C."/>
            <person name="Singh A."/>
            <person name="Wilkins M.J."/>
            <person name="Karaoz U."/>
            <person name="Brodie E.L."/>
            <person name="Williams K.H."/>
            <person name="Hubbard S.S."/>
            <person name="Banfield J.F."/>
        </authorList>
    </citation>
    <scope>NUCLEOTIDE SEQUENCE [LARGE SCALE GENOMIC DNA]</scope>
</reference>
<dbReference type="EMBL" id="MGAK01000003">
    <property type="protein sequence ID" value="OGK45291.1"/>
    <property type="molecule type" value="Genomic_DNA"/>
</dbReference>
<dbReference type="SUPFAM" id="SSF55797">
    <property type="entry name" value="PR-1-like"/>
    <property type="match status" value="1"/>
</dbReference>
<dbReference type="CDD" id="cd05379">
    <property type="entry name" value="CAP_bacterial"/>
    <property type="match status" value="1"/>
</dbReference>
<dbReference type="InterPro" id="IPR014044">
    <property type="entry name" value="CAP_dom"/>
</dbReference>
<feature type="transmembrane region" description="Helical" evidence="1">
    <location>
        <begin position="6"/>
        <end position="29"/>
    </location>
</feature>
<sequence length="227" mass="25432">MPKSYIPLVLISFLVIGIIFSVYHFTFVVNELQNIFSYQDKSFSVQNPTTHPTTTVFPTQMVTLMPSSIRRPAPSKDTTEWGKAQKIDDVTYTIKVGYDGQMATPQEITDALNSYRSVQNRGSLTQDDRLSHYAQSRADYFKSNNDTDKHAGFNSFLENENGFQTLGFRRMGENSYFGGKLNGVHLIEWVFAQSPGHNANQLDGGWSHIGIGVTETSVNIIFGGDKI</sequence>
<dbReference type="STRING" id="1802060.A2957_03505"/>
<dbReference type="Gene3D" id="3.40.33.10">
    <property type="entry name" value="CAP"/>
    <property type="match status" value="1"/>
</dbReference>
<name>A0A1F7IPL5_9BACT</name>
<protein>
    <recommendedName>
        <fullName evidence="2">SCP domain-containing protein</fullName>
    </recommendedName>
</protein>
<dbReference type="AlphaFoldDB" id="A0A1F7IPL5"/>
<keyword evidence="1" id="KW-1133">Transmembrane helix</keyword>